<dbReference type="InterPro" id="IPR017871">
    <property type="entry name" value="ABC_transporter-like_CS"/>
</dbReference>
<dbReference type="CDD" id="cd03224">
    <property type="entry name" value="ABC_TM1139_LivF_branched"/>
    <property type="match status" value="1"/>
</dbReference>
<dbReference type="GO" id="GO:0016887">
    <property type="term" value="F:ATP hydrolysis activity"/>
    <property type="evidence" value="ECO:0007669"/>
    <property type="project" value="InterPro"/>
</dbReference>
<dbReference type="PANTHER" id="PTHR43820">
    <property type="entry name" value="HIGH-AFFINITY BRANCHED-CHAIN AMINO ACID TRANSPORT ATP-BINDING PROTEIN LIVF"/>
    <property type="match status" value="1"/>
</dbReference>
<dbReference type="InterPro" id="IPR003439">
    <property type="entry name" value="ABC_transporter-like_ATP-bd"/>
</dbReference>
<dbReference type="InterPro" id="IPR052156">
    <property type="entry name" value="BCAA_Transport_ATP-bd_LivF"/>
</dbReference>
<dbReference type="EMBL" id="UINC01009864">
    <property type="protein sequence ID" value="SVA44100.1"/>
    <property type="molecule type" value="Genomic_DNA"/>
</dbReference>
<keyword evidence="2" id="KW-0813">Transport</keyword>
<reference evidence="5" key="1">
    <citation type="submission" date="2018-05" db="EMBL/GenBank/DDBJ databases">
        <authorList>
            <person name="Lanie J.A."/>
            <person name="Ng W.-L."/>
            <person name="Kazmierczak K.M."/>
            <person name="Andrzejewski T.M."/>
            <person name="Davidsen T.M."/>
            <person name="Wayne K.J."/>
            <person name="Tettelin H."/>
            <person name="Glass J.I."/>
            <person name="Rusch D."/>
            <person name="Podicherti R."/>
            <person name="Tsui H.-C.T."/>
            <person name="Winkler M.E."/>
        </authorList>
    </citation>
    <scope>NUCLEOTIDE SEQUENCE</scope>
</reference>
<comment type="similarity">
    <text evidence="1">Belongs to the ABC transporter superfamily.</text>
</comment>
<dbReference type="SUPFAM" id="SSF52540">
    <property type="entry name" value="P-loop containing nucleoside triphosphate hydrolases"/>
    <property type="match status" value="1"/>
</dbReference>
<name>A0A381VUX6_9ZZZZ</name>
<evidence type="ECO:0000313" key="5">
    <source>
        <dbReference type="EMBL" id="SVA44100.1"/>
    </source>
</evidence>
<protein>
    <recommendedName>
        <fullName evidence="4">ABC transporter domain-containing protein</fullName>
    </recommendedName>
</protein>
<dbReference type="GO" id="GO:0015807">
    <property type="term" value="P:L-amino acid transport"/>
    <property type="evidence" value="ECO:0007669"/>
    <property type="project" value="TreeGrafter"/>
</dbReference>
<proteinExistence type="inferred from homology"/>
<dbReference type="PROSITE" id="PS00211">
    <property type="entry name" value="ABC_TRANSPORTER_1"/>
    <property type="match status" value="1"/>
</dbReference>
<dbReference type="PANTHER" id="PTHR43820:SF4">
    <property type="entry name" value="HIGH-AFFINITY BRANCHED-CHAIN AMINO ACID TRANSPORT ATP-BINDING PROTEIN LIVF"/>
    <property type="match status" value="1"/>
</dbReference>
<organism evidence="5">
    <name type="scientific">marine metagenome</name>
    <dbReference type="NCBI Taxonomy" id="408172"/>
    <lineage>
        <taxon>unclassified sequences</taxon>
        <taxon>metagenomes</taxon>
        <taxon>ecological metagenomes</taxon>
    </lineage>
</organism>
<feature type="domain" description="ABC transporter" evidence="4">
    <location>
        <begin position="2"/>
        <end position="203"/>
    </location>
</feature>
<evidence type="ECO:0000256" key="1">
    <source>
        <dbReference type="ARBA" id="ARBA00005417"/>
    </source>
</evidence>
<gene>
    <name evidence="5" type="ORF">METZ01_LOCUS96954</name>
</gene>
<dbReference type="PROSITE" id="PS50893">
    <property type="entry name" value="ABC_TRANSPORTER_2"/>
    <property type="match status" value="1"/>
</dbReference>
<sequence length="204" mass="21930">MIGANGAGKSSTMHAICGIERANGGQVHFEGENITGLQSHQIIRRGLVQVPEGRLIFGGLTIEENLRLGAYNANSSLPMGDEIERVLTNFPMLKDRLSEQGTALSGGQAQMLALARAMMARPKLLMLDEPSLGLAPIAVEEVYALIETLPDAGVTVLLVEQNVRQALAVADRGYVIESGKIILEDKASELLNNEHLINVYMGLN</sequence>
<evidence type="ECO:0000256" key="2">
    <source>
        <dbReference type="ARBA" id="ARBA00022448"/>
    </source>
</evidence>
<accession>A0A381VUX6</accession>
<dbReference type="AlphaFoldDB" id="A0A381VUX6"/>
<dbReference type="InterPro" id="IPR027417">
    <property type="entry name" value="P-loop_NTPase"/>
</dbReference>
<evidence type="ECO:0000259" key="4">
    <source>
        <dbReference type="PROSITE" id="PS50893"/>
    </source>
</evidence>
<dbReference type="GO" id="GO:0015658">
    <property type="term" value="F:branched-chain amino acid transmembrane transporter activity"/>
    <property type="evidence" value="ECO:0007669"/>
    <property type="project" value="TreeGrafter"/>
</dbReference>
<dbReference type="GO" id="GO:0005524">
    <property type="term" value="F:ATP binding"/>
    <property type="evidence" value="ECO:0007669"/>
    <property type="project" value="InterPro"/>
</dbReference>
<dbReference type="Pfam" id="PF00005">
    <property type="entry name" value="ABC_tran"/>
    <property type="match status" value="1"/>
</dbReference>
<dbReference type="Gene3D" id="3.40.50.300">
    <property type="entry name" value="P-loop containing nucleotide triphosphate hydrolases"/>
    <property type="match status" value="1"/>
</dbReference>
<evidence type="ECO:0000256" key="3">
    <source>
        <dbReference type="ARBA" id="ARBA00022970"/>
    </source>
</evidence>
<keyword evidence="3" id="KW-0029">Amino-acid transport</keyword>